<evidence type="ECO:0000256" key="3">
    <source>
        <dbReference type="SAM" id="SignalP"/>
    </source>
</evidence>
<keyword evidence="2" id="KW-0812">Transmembrane</keyword>
<reference evidence="5 6" key="1">
    <citation type="submission" date="2020-07" db="EMBL/GenBank/DDBJ databases">
        <title>non toxigenic Corynebacterium sp. nov from a clinical source.</title>
        <authorList>
            <person name="Bernier A.-M."/>
            <person name="Bernard K."/>
        </authorList>
    </citation>
    <scope>NUCLEOTIDE SEQUENCE [LARGE SCALE GENOMIC DNA]</scope>
    <source>
        <strain evidence="6">NML 93-0612</strain>
    </source>
</reference>
<dbReference type="RefSeq" id="WP_182385404.1">
    <property type="nucleotide sequence ID" value="NZ_CP059833.1"/>
</dbReference>
<accession>A0A7G5FDA5</accession>
<feature type="transmembrane region" description="Helical" evidence="2">
    <location>
        <begin position="704"/>
        <end position="726"/>
    </location>
</feature>
<keyword evidence="3" id="KW-0732">Signal</keyword>
<evidence type="ECO:0000256" key="2">
    <source>
        <dbReference type="SAM" id="Phobius"/>
    </source>
</evidence>
<evidence type="ECO:0000256" key="1">
    <source>
        <dbReference type="SAM" id="MobiDB-lite"/>
    </source>
</evidence>
<feature type="region of interest" description="Disordered" evidence="1">
    <location>
        <begin position="225"/>
        <end position="260"/>
    </location>
</feature>
<evidence type="ECO:0000259" key="4">
    <source>
        <dbReference type="Pfam" id="PF04213"/>
    </source>
</evidence>
<proteinExistence type="predicted"/>
<gene>
    <name evidence="5" type="ORF">HW450_09535</name>
</gene>
<feature type="region of interest" description="Disordered" evidence="1">
    <location>
        <begin position="398"/>
        <end position="440"/>
    </location>
</feature>
<evidence type="ECO:0000313" key="5">
    <source>
        <dbReference type="EMBL" id="QMV84596.1"/>
    </source>
</evidence>
<feature type="chain" id="PRO_5028912395" evidence="3">
    <location>
        <begin position="27"/>
        <end position="742"/>
    </location>
</feature>
<dbReference type="Proteomes" id="UP000515570">
    <property type="component" value="Chromosome"/>
</dbReference>
<keyword evidence="2" id="KW-0472">Membrane</keyword>
<feature type="compositionally biased region" description="Polar residues" evidence="1">
    <location>
        <begin position="400"/>
        <end position="415"/>
    </location>
</feature>
<evidence type="ECO:0000313" key="6">
    <source>
        <dbReference type="Proteomes" id="UP000515570"/>
    </source>
</evidence>
<feature type="signal peptide" evidence="3">
    <location>
        <begin position="1"/>
        <end position="26"/>
    </location>
</feature>
<protein>
    <submittedName>
        <fullName evidence="5">HtaA domain-containing protein</fullName>
    </submittedName>
</protein>
<dbReference type="Pfam" id="PF04213">
    <property type="entry name" value="HtaA"/>
    <property type="match status" value="2"/>
</dbReference>
<feature type="domain" description="Htaa" evidence="4">
    <location>
        <begin position="44"/>
        <end position="212"/>
    </location>
</feature>
<keyword evidence="2" id="KW-1133">Transmembrane helix</keyword>
<sequence length="742" mass="74460">MRSRTVTSFCATALIVLLGVAPAAQAAETGSGSCENPTFEISGGELSWGFKHSFRRYIDSPVAHGGFETTGDAQLQGAFTDENAAFVFPVNSSSGAASSLEVGSRGGVRFTGHDGVLDSAFSDLKLQFSSANQAKLIASYNGKIAEDFRPGTPTRDVSEPALELADVHFSDSLSATNTQLTGRVVLTQAGNDIGFNGAYRTEADRTVDPLKINLKGKAVCADGSERAIGGSGNSGTSTSGGGKSSGTKIEKLPDRQPVPEANHTIVQWGDTLTLSASGFAPNSVVAVRKGKDTTDIGTATADANGLVAVDITIAPETPLGTTTYSLVGAGAGGGAHTATTHVRIVRSSGVHNFWEGTNQVVNGLVETQRVATAGGNLFTATTGMLNAAEALGAKFGLKPGNSTTETKGSQTTQNGVDKPASATATVKSGAPSGGTASAAGPAAAGAAKATGGAANAGAQAGVCSASDGKGVSQASLSWGVKESFRSYISGNIAKGSWETNGTTYSGGNFVWNGTAGAVAGNNGVIQYTGAVRFTGHDGVLDLNIADPEVQFDGNTGTLFANVRSSDMDGNSRDFGRVALATLNTQASGSGDSLNLTATTALTAEGAKAFADFYPAGIELDPITATAQLSGAANCAASHGASAGGQAAGNTTSAASAAVKKANAKNGGAPEAMGQAKTGRSATSLLDEKEQPNTMLVAAVGNPGIPVALALLLIAAFGFMAFSPGGAKHRTKFFRRNNEGAGE</sequence>
<dbReference type="AlphaFoldDB" id="A0A7G5FDA5"/>
<name>A0A7G5FDA5_9CORY</name>
<dbReference type="EMBL" id="CP059833">
    <property type="protein sequence ID" value="QMV84596.1"/>
    <property type="molecule type" value="Genomic_DNA"/>
</dbReference>
<feature type="domain" description="Htaa" evidence="4">
    <location>
        <begin position="474"/>
        <end position="624"/>
    </location>
</feature>
<dbReference type="InterPro" id="IPR007331">
    <property type="entry name" value="Htaa"/>
</dbReference>
<keyword evidence="6" id="KW-1185">Reference proteome</keyword>
<feature type="compositionally biased region" description="Gly residues" evidence="1">
    <location>
        <begin position="229"/>
        <end position="244"/>
    </location>
</feature>
<feature type="compositionally biased region" description="Low complexity" evidence="1">
    <location>
        <begin position="429"/>
        <end position="440"/>
    </location>
</feature>
<organism evidence="5 6">
    <name type="scientific">Corynebacterium hindlerae</name>
    <dbReference type="NCBI Taxonomy" id="699041"/>
    <lineage>
        <taxon>Bacteria</taxon>
        <taxon>Bacillati</taxon>
        <taxon>Actinomycetota</taxon>
        <taxon>Actinomycetes</taxon>
        <taxon>Mycobacteriales</taxon>
        <taxon>Corynebacteriaceae</taxon>
        <taxon>Corynebacterium</taxon>
    </lineage>
</organism>